<dbReference type="AlphaFoldDB" id="A0A3S5CRF3"/>
<organism evidence="2 3">
    <name type="scientific">Protopolystoma xenopodis</name>
    <dbReference type="NCBI Taxonomy" id="117903"/>
    <lineage>
        <taxon>Eukaryota</taxon>
        <taxon>Metazoa</taxon>
        <taxon>Spiralia</taxon>
        <taxon>Lophotrochozoa</taxon>
        <taxon>Platyhelminthes</taxon>
        <taxon>Monogenea</taxon>
        <taxon>Polyopisthocotylea</taxon>
        <taxon>Polystomatidea</taxon>
        <taxon>Polystomatidae</taxon>
        <taxon>Protopolystoma</taxon>
    </lineage>
</organism>
<proteinExistence type="predicted"/>
<accession>A0A3S5CRF3</accession>
<gene>
    <name evidence="2" type="ORF">PXEA_LOCUS23741</name>
</gene>
<reference evidence="2" key="1">
    <citation type="submission" date="2018-11" db="EMBL/GenBank/DDBJ databases">
        <authorList>
            <consortium name="Pathogen Informatics"/>
        </authorList>
    </citation>
    <scope>NUCLEOTIDE SEQUENCE</scope>
</reference>
<protein>
    <submittedName>
        <fullName evidence="2">Uncharacterized protein</fullName>
    </submittedName>
</protein>
<feature type="region of interest" description="Disordered" evidence="1">
    <location>
        <begin position="1"/>
        <end position="38"/>
    </location>
</feature>
<evidence type="ECO:0000313" key="2">
    <source>
        <dbReference type="EMBL" id="VEL30301.1"/>
    </source>
</evidence>
<evidence type="ECO:0000313" key="3">
    <source>
        <dbReference type="Proteomes" id="UP000784294"/>
    </source>
</evidence>
<evidence type="ECO:0000256" key="1">
    <source>
        <dbReference type="SAM" id="MobiDB-lite"/>
    </source>
</evidence>
<sequence>MVRRARNLIRREGLGKRSAPFDSPGGMLGSEEISGLHATPPKRLSMASRRQEVFSFFSYYNCISSLNTCFLDCLN</sequence>
<dbReference type="Proteomes" id="UP000784294">
    <property type="component" value="Unassembled WGS sequence"/>
</dbReference>
<name>A0A3S5CRF3_9PLAT</name>
<keyword evidence="3" id="KW-1185">Reference proteome</keyword>
<comment type="caution">
    <text evidence="2">The sequence shown here is derived from an EMBL/GenBank/DDBJ whole genome shotgun (WGS) entry which is preliminary data.</text>
</comment>
<dbReference type="EMBL" id="CAAALY010111137">
    <property type="protein sequence ID" value="VEL30301.1"/>
    <property type="molecule type" value="Genomic_DNA"/>
</dbReference>